<dbReference type="EMBL" id="NEDP02003828">
    <property type="protein sequence ID" value="OWF47666.1"/>
    <property type="molecule type" value="Genomic_DNA"/>
</dbReference>
<dbReference type="Proteomes" id="UP000242188">
    <property type="component" value="Unassembled WGS sequence"/>
</dbReference>
<evidence type="ECO:0000313" key="10">
    <source>
        <dbReference type="Proteomes" id="UP000242188"/>
    </source>
</evidence>
<sequence length="634" mass="68477">MLILLIKCTYVLFIQQSHVGYCSMVNIMDTNLYSSENKCASPNDMNGKGALEVTSLVPDVAEEAHNEARKYPDVPPLRYGVGESPPILLSLILAIQNVMLSFGGNLLISVTIADLVCAEKNDPIRAKLFCTSVFVVGLTTVVQSAVGIRLPMLQGVSAAFLGPLLAMKSSGVWSCDSTGEMDSVSMSTNQTLLQNVTMTTKQEMVYYRVTQLQGSLMVSGLVTEVFLGGTGLLGYLVKLVGPITVCVTVTSLGLSLYPIPIFYCSKYLPVAVCGTVMMIVFIMYLTRIYVTIPTMRCNRNKVIESNKNPKLPFFQIFPLFITVVITWTLCGVLTLAGVFPDDPSDPAYGARTDARGDLISMSPWLFFPYPGQFGPPRFNTAIFIGFVSSYLSSNVESIGDYMIVSRATGTFPPPRHAINRGILTEGVMGVVAGALGAGHATTSYSDNVVIIKITEVASRSVMILAGFVCLLFGVIGKFGAVMASIPDPVMGGVTIVLFGLLVSVGLSSLQRVNLSSTRNLAVLGTSLYTGLVISEWLKLNKDSIDTGNASLDQVLKLIFGTQMFVSGLTSIILDNTVRGTTEERGMDDMTSFKTGNGSDTDTHDSVYDVPGVSQLQRKIPLLRHIPFLQPYRLE</sequence>
<feature type="transmembrane region" description="Helical" evidence="7">
    <location>
        <begin position="216"/>
        <end position="236"/>
    </location>
</feature>
<feature type="transmembrane region" description="Helical" evidence="7">
    <location>
        <begin position="128"/>
        <end position="148"/>
    </location>
</feature>
<evidence type="ECO:0000256" key="2">
    <source>
        <dbReference type="ARBA" id="ARBA00008821"/>
    </source>
</evidence>
<feature type="signal peptide" evidence="8">
    <location>
        <begin position="1"/>
        <end position="16"/>
    </location>
</feature>
<keyword evidence="6 7" id="KW-0472">Membrane</keyword>
<keyword evidence="5 7" id="KW-1133">Transmembrane helix</keyword>
<feature type="transmembrane region" description="Helical" evidence="7">
    <location>
        <begin position="87"/>
        <end position="116"/>
    </location>
</feature>
<keyword evidence="8" id="KW-0732">Signal</keyword>
<reference evidence="9 10" key="1">
    <citation type="journal article" date="2017" name="Nat. Ecol. Evol.">
        <title>Scallop genome provides insights into evolution of bilaterian karyotype and development.</title>
        <authorList>
            <person name="Wang S."/>
            <person name="Zhang J."/>
            <person name="Jiao W."/>
            <person name="Li J."/>
            <person name="Xun X."/>
            <person name="Sun Y."/>
            <person name="Guo X."/>
            <person name="Huan P."/>
            <person name="Dong B."/>
            <person name="Zhang L."/>
            <person name="Hu X."/>
            <person name="Sun X."/>
            <person name="Wang J."/>
            <person name="Zhao C."/>
            <person name="Wang Y."/>
            <person name="Wang D."/>
            <person name="Huang X."/>
            <person name="Wang R."/>
            <person name="Lv J."/>
            <person name="Li Y."/>
            <person name="Zhang Z."/>
            <person name="Liu B."/>
            <person name="Lu W."/>
            <person name="Hui Y."/>
            <person name="Liang J."/>
            <person name="Zhou Z."/>
            <person name="Hou R."/>
            <person name="Li X."/>
            <person name="Liu Y."/>
            <person name="Li H."/>
            <person name="Ning X."/>
            <person name="Lin Y."/>
            <person name="Zhao L."/>
            <person name="Xing Q."/>
            <person name="Dou J."/>
            <person name="Li Y."/>
            <person name="Mao J."/>
            <person name="Guo H."/>
            <person name="Dou H."/>
            <person name="Li T."/>
            <person name="Mu C."/>
            <person name="Jiang W."/>
            <person name="Fu Q."/>
            <person name="Fu X."/>
            <person name="Miao Y."/>
            <person name="Liu J."/>
            <person name="Yu Q."/>
            <person name="Li R."/>
            <person name="Liao H."/>
            <person name="Li X."/>
            <person name="Kong Y."/>
            <person name="Jiang Z."/>
            <person name="Chourrout D."/>
            <person name="Li R."/>
            <person name="Bao Z."/>
        </authorList>
    </citation>
    <scope>NUCLEOTIDE SEQUENCE [LARGE SCALE GENOMIC DNA]</scope>
    <source>
        <strain evidence="9 10">PY_sf001</strain>
    </source>
</reference>
<dbReference type="STRING" id="6573.A0A210QFZ0"/>
<dbReference type="InterPro" id="IPR006042">
    <property type="entry name" value="Xan_ur_permease"/>
</dbReference>
<organism evidence="9 10">
    <name type="scientific">Mizuhopecten yessoensis</name>
    <name type="common">Japanese scallop</name>
    <name type="synonym">Patinopecten yessoensis</name>
    <dbReference type="NCBI Taxonomy" id="6573"/>
    <lineage>
        <taxon>Eukaryota</taxon>
        <taxon>Metazoa</taxon>
        <taxon>Spiralia</taxon>
        <taxon>Lophotrochozoa</taxon>
        <taxon>Mollusca</taxon>
        <taxon>Bivalvia</taxon>
        <taxon>Autobranchia</taxon>
        <taxon>Pteriomorphia</taxon>
        <taxon>Pectinida</taxon>
        <taxon>Pectinoidea</taxon>
        <taxon>Pectinidae</taxon>
        <taxon>Mizuhopecten</taxon>
    </lineage>
</organism>
<evidence type="ECO:0000256" key="7">
    <source>
        <dbReference type="SAM" id="Phobius"/>
    </source>
</evidence>
<feature type="transmembrane region" description="Helical" evidence="7">
    <location>
        <begin position="243"/>
        <end position="263"/>
    </location>
</feature>
<dbReference type="PANTHER" id="PTHR11119">
    <property type="entry name" value="XANTHINE-URACIL / VITAMIN C PERMEASE FAMILY MEMBER"/>
    <property type="match status" value="1"/>
</dbReference>
<evidence type="ECO:0000313" key="9">
    <source>
        <dbReference type="EMBL" id="OWF47666.1"/>
    </source>
</evidence>
<dbReference type="PROSITE" id="PS01116">
    <property type="entry name" value="XANTH_URACIL_PERMASE"/>
    <property type="match status" value="1"/>
</dbReference>
<comment type="similarity">
    <text evidence="2">Belongs to the nucleobase:cation symporter-2 (NCS2) (TC 2.A.40) family.</text>
</comment>
<keyword evidence="4 7" id="KW-0812">Transmembrane</keyword>
<dbReference type="OrthoDB" id="1641903at2759"/>
<dbReference type="Pfam" id="PF00860">
    <property type="entry name" value="Xan_ur_permease"/>
    <property type="match status" value="1"/>
</dbReference>
<name>A0A210QFZ0_MIZYE</name>
<protein>
    <submittedName>
        <fullName evidence="9">Solute carrier family 23 member 1</fullName>
    </submittedName>
</protein>
<dbReference type="GO" id="GO:0005886">
    <property type="term" value="C:plasma membrane"/>
    <property type="evidence" value="ECO:0007669"/>
    <property type="project" value="UniProtKB-ARBA"/>
</dbReference>
<evidence type="ECO:0000256" key="6">
    <source>
        <dbReference type="ARBA" id="ARBA00023136"/>
    </source>
</evidence>
<evidence type="ECO:0000256" key="5">
    <source>
        <dbReference type="ARBA" id="ARBA00022989"/>
    </source>
</evidence>
<keyword evidence="3" id="KW-0813">Transport</keyword>
<gene>
    <name evidence="9" type="ORF">KP79_PYT22683</name>
</gene>
<feature type="transmembrane region" description="Helical" evidence="7">
    <location>
        <begin position="461"/>
        <end position="483"/>
    </location>
</feature>
<comment type="caution">
    <text evidence="9">The sequence shown here is derived from an EMBL/GenBank/DDBJ whole genome shotgun (WGS) entry which is preliminary data.</text>
</comment>
<evidence type="ECO:0000256" key="8">
    <source>
        <dbReference type="SAM" id="SignalP"/>
    </source>
</evidence>
<proteinExistence type="inferred from homology"/>
<keyword evidence="10" id="KW-1185">Reference proteome</keyword>
<dbReference type="AlphaFoldDB" id="A0A210QFZ0"/>
<evidence type="ECO:0000256" key="3">
    <source>
        <dbReference type="ARBA" id="ARBA00022448"/>
    </source>
</evidence>
<feature type="transmembrane region" description="Helical" evidence="7">
    <location>
        <begin position="311"/>
        <end position="339"/>
    </location>
</feature>
<evidence type="ECO:0000256" key="1">
    <source>
        <dbReference type="ARBA" id="ARBA00004141"/>
    </source>
</evidence>
<evidence type="ECO:0000256" key="4">
    <source>
        <dbReference type="ARBA" id="ARBA00022692"/>
    </source>
</evidence>
<feature type="transmembrane region" description="Helical" evidence="7">
    <location>
        <begin position="489"/>
        <end position="508"/>
    </location>
</feature>
<dbReference type="InterPro" id="IPR006043">
    <property type="entry name" value="NCS2"/>
</dbReference>
<dbReference type="GO" id="GO:0022857">
    <property type="term" value="F:transmembrane transporter activity"/>
    <property type="evidence" value="ECO:0007669"/>
    <property type="project" value="InterPro"/>
</dbReference>
<accession>A0A210QFZ0</accession>
<comment type="subcellular location">
    <subcellularLocation>
        <location evidence="1">Membrane</location>
        <topology evidence="1">Multi-pass membrane protein</topology>
    </subcellularLocation>
</comment>
<feature type="transmembrane region" description="Helical" evidence="7">
    <location>
        <begin position="269"/>
        <end position="290"/>
    </location>
</feature>
<feature type="chain" id="PRO_5012103335" evidence="8">
    <location>
        <begin position="17"/>
        <end position="634"/>
    </location>
</feature>